<sequence length="303" mass="33038">MLLPTRLVLLAALFEGVLAGKAIKDCVFNGTMATMEDNCTRITGSLTFTGSDDIKVLYSKLAYVEEINGCVQVVGSGYIRLDFFARLRSVVCGNSSYTVDFAVANNSALERLGMPVLKVNRLGLTGNPKLCITSEEATRYTNVQRGSADNFTLCQGRAGVLKECNSTQNGFNGGLADGCELITGNLYIDGQNNANISNKLQFVKEVYGRVYIRATTLNNLTIPLLEKVYASESTTSTLLDPTILVDNNNNFTSLDVPKINFMAKNDYSFVTNDDSYVMNQDLCNRLSPFGKVMSNETVCGNCN</sequence>
<feature type="chain" id="PRO_5035749764" description="Receptor L-domain domain-containing protein" evidence="1">
    <location>
        <begin position="20"/>
        <end position="303"/>
    </location>
</feature>
<dbReference type="PANTHER" id="PTHR21662:SF18">
    <property type="entry name" value="RECEPTOR L-DOMAIN DOMAIN-CONTAINING PROTEIN"/>
    <property type="match status" value="1"/>
</dbReference>
<organism evidence="3 4">
    <name type="scientific">Caenorhabditis japonica</name>
    <dbReference type="NCBI Taxonomy" id="281687"/>
    <lineage>
        <taxon>Eukaryota</taxon>
        <taxon>Metazoa</taxon>
        <taxon>Ecdysozoa</taxon>
        <taxon>Nematoda</taxon>
        <taxon>Chromadorea</taxon>
        <taxon>Rhabditida</taxon>
        <taxon>Rhabditina</taxon>
        <taxon>Rhabditomorpha</taxon>
        <taxon>Rhabditoidea</taxon>
        <taxon>Rhabditidae</taxon>
        <taxon>Peloderinae</taxon>
        <taxon>Caenorhabditis</taxon>
    </lineage>
</organism>
<feature type="signal peptide" evidence="1">
    <location>
        <begin position="1"/>
        <end position="19"/>
    </location>
</feature>
<feature type="domain" description="Receptor L-domain" evidence="2">
    <location>
        <begin position="178"/>
        <end position="273"/>
    </location>
</feature>
<evidence type="ECO:0000313" key="4">
    <source>
        <dbReference type="Proteomes" id="UP000005237"/>
    </source>
</evidence>
<evidence type="ECO:0000313" key="3">
    <source>
        <dbReference type="EnsemblMetazoa" id="CJA10512b.1"/>
    </source>
</evidence>
<feature type="domain" description="Receptor L-domain" evidence="2">
    <location>
        <begin position="38"/>
        <end position="138"/>
    </location>
</feature>
<evidence type="ECO:0000256" key="1">
    <source>
        <dbReference type="SAM" id="SignalP"/>
    </source>
</evidence>
<accession>A0A8R1HWI7</accession>
<dbReference type="InterPro" id="IPR000494">
    <property type="entry name" value="Rcpt_L-dom"/>
</dbReference>
<evidence type="ECO:0000259" key="2">
    <source>
        <dbReference type="Pfam" id="PF01030"/>
    </source>
</evidence>
<dbReference type="SUPFAM" id="SSF52058">
    <property type="entry name" value="L domain-like"/>
    <property type="match status" value="2"/>
</dbReference>
<keyword evidence="4" id="KW-1185">Reference proteome</keyword>
<dbReference type="Pfam" id="PF01030">
    <property type="entry name" value="Recep_L_domain"/>
    <property type="match status" value="2"/>
</dbReference>
<protein>
    <recommendedName>
        <fullName evidence="2">Receptor L-domain domain-containing protein</fullName>
    </recommendedName>
</protein>
<dbReference type="EnsemblMetazoa" id="CJA10512b.1">
    <property type="protein sequence ID" value="CJA10512b.1"/>
    <property type="gene ID" value="WBGene00129716"/>
</dbReference>
<keyword evidence="1" id="KW-0732">Signal</keyword>
<dbReference type="Proteomes" id="UP000005237">
    <property type="component" value="Unassembled WGS sequence"/>
</dbReference>
<name>A0A8R1HWI7_CAEJA</name>
<dbReference type="InterPro" id="IPR036941">
    <property type="entry name" value="Rcpt_L-dom_sf"/>
</dbReference>
<dbReference type="InterPro" id="IPR053079">
    <property type="entry name" value="SPS2_domain"/>
</dbReference>
<dbReference type="Gene3D" id="3.80.20.20">
    <property type="entry name" value="Receptor L-domain"/>
    <property type="match status" value="2"/>
</dbReference>
<dbReference type="PANTHER" id="PTHR21662">
    <property type="entry name" value="RECEPTOR PROTEIN-TYROSINE KINASE"/>
    <property type="match status" value="1"/>
</dbReference>
<dbReference type="OMA" id="YTNVQRG"/>
<proteinExistence type="predicted"/>
<dbReference type="AlphaFoldDB" id="A0A8R1HWI7"/>
<reference evidence="3" key="2">
    <citation type="submission" date="2022-06" db="UniProtKB">
        <authorList>
            <consortium name="EnsemblMetazoa"/>
        </authorList>
    </citation>
    <scope>IDENTIFICATION</scope>
    <source>
        <strain evidence="3">DF5081</strain>
    </source>
</reference>
<reference evidence="4" key="1">
    <citation type="submission" date="2010-08" db="EMBL/GenBank/DDBJ databases">
        <authorList>
            <consortium name="Caenorhabditis japonica Sequencing Consortium"/>
            <person name="Wilson R.K."/>
        </authorList>
    </citation>
    <scope>NUCLEOTIDE SEQUENCE [LARGE SCALE GENOMIC DNA]</scope>
    <source>
        <strain evidence="4">DF5081</strain>
    </source>
</reference>